<comment type="caution">
    <text evidence="1">The sequence shown here is derived from an EMBL/GenBank/DDBJ whole genome shotgun (WGS) entry which is preliminary data.</text>
</comment>
<evidence type="ECO:0000313" key="1">
    <source>
        <dbReference type="EMBL" id="KAL3857858.1"/>
    </source>
</evidence>
<accession>A0ABD3VAN5</accession>
<dbReference type="Gene3D" id="3.40.50.11350">
    <property type="match status" value="1"/>
</dbReference>
<sequence length="343" mass="40490">MITMLSYILTTVSLESPCVQQPKYFSNGSLIRNPVRYLIDTCVDEDQCFGWGDRQRAIVTTYLISLLSDRQFGIYMTNPCALENFLAPNKVNWIVNKDELDDLCTRHFYMYNDHMQHYQQHEMIETADFQVLFPEDVIYFHTAQDYLPSIRRNKMTADKIPWLHIHTLGEAYGYIMRHLFVLNNSTQAIVSELLSKHVQNHTLVCAHVRMGINGVDFVRTPKSELRVIWDFLLRYNDKQKYKIYVATDMNETKEYAMKLFRDQTFDTVGIIDQMHRSKSCEVFRRVIVEQEILSRCDILLLTRSTMGIIAAFMRNKNHGLYCFFKERIFPCTIQVLHELQNIM</sequence>
<dbReference type="EMBL" id="JBJQND010000013">
    <property type="protein sequence ID" value="KAL3857858.1"/>
    <property type="molecule type" value="Genomic_DNA"/>
</dbReference>
<evidence type="ECO:0000313" key="2">
    <source>
        <dbReference type="Proteomes" id="UP001634394"/>
    </source>
</evidence>
<gene>
    <name evidence="1" type="ORF">ACJMK2_012488</name>
</gene>
<organism evidence="1 2">
    <name type="scientific">Sinanodonta woodiana</name>
    <name type="common">Chinese pond mussel</name>
    <name type="synonym">Anodonta woodiana</name>
    <dbReference type="NCBI Taxonomy" id="1069815"/>
    <lineage>
        <taxon>Eukaryota</taxon>
        <taxon>Metazoa</taxon>
        <taxon>Spiralia</taxon>
        <taxon>Lophotrochozoa</taxon>
        <taxon>Mollusca</taxon>
        <taxon>Bivalvia</taxon>
        <taxon>Autobranchia</taxon>
        <taxon>Heteroconchia</taxon>
        <taxon>Palaeoheterodonta</taxon>
        <taxon>Unionida</taxon>
        <taxon>Unionoidea</taxon>
        <taxon>Unionidae</taxon>
        <taxon>Unioninae</taxon>
        <taxon>Sinanodonta</taxon>
    </lineage>
</organism>
<reference evidence="1 2" key="1">
    <citation type="submission" date="2024-11" db="EMBL/GenBank/DDBJ databases">
        <title>Chromosome-level genome assembly of the freshwater bivalve Anodonta woodiana.</title>
        <authorList>
            <person name="Chen X."/>
        </authorList>
    </citation>
    <scope>NUCLEOTIDE SEQUENCE [LARGE SCALE GENOMIC DNA]</scope>
    <source>
        <strain evidence="1">MN2024</strain>
        <tissue evidence="1">Gills</tissue>
    </source>
</reference>
<dbReference type="Proteomes" id="UP001634394">
    <property type="component" value="Unassembled WGS sequence"/>
</dbReference>
<dbReference type="AlphaFoldDB" id="A0ABD3VAN5"/>
<keyword evidence="2" id="KW-1185">Reference proteome</keyword>
<proteinExistence type="predicted"/>
<name>A0ABD3VAN5_SINWO</name>
<protein>
    <submittedName>
        <fullName evidence="1">Uncharacterized protein</fullName>
    </submittedName>
</protein>